<proteinExistence type="predicted"/>
<dbReference type="EMBL" id="VSSQ01071654">
    <property type="protein sequence ID" value="MPN23210.1"/>
    <property type="molecule type" value="Genomic_DNA"/>
</dbReference>
<sequence>MGHTELRIITAFDGDGVVELPPQAAAVKLSFAGSVQLKIVGRYDDTFPPRLVEECFLMDTVVEKEGFTGKSCAEVISQKREDPVFGFNFSRQQPALVGKAYKALEVLDFPGKMEHRLSQNIHPVVGKVPHYRRPLFETQHNEVEDSPLTFGQAGEEGVGRQPAGFGADVAFQAGVYPAGDGTVGDHRPLGVERDAHIFRRSKAFGIFAISLALVDAA</sequence>
<gene>
    <name evidence="1" type="ORF">SDC9_170598</name>
</gene>
<organism evidence="1">
    <name type="scientific">bioreactor metagenome</name>
    <dbReference type="NCBI Taxonomy" id="1076179"/>
    <lineage>
        <taxon>unclassified sequences</taxon>
        <taxon>metagenomes</taxon>
        <taxon>ecological metagenomes</taxon>
    </lineage>
</organism>
<comment type="caution">
    <text evidence="1">The sequence shown here is derived from an EMBL/GenBank/DDBJ whole genome shotgun (WGS) entry which is preliminary data.</text>
</comment>
<dbReference type="AlphaFoldDB" id="A0A645GAZ7"/>
<protein>
    <submittedName>
        <fullName evidence="1">Uncharacterized protein</fullName>
    </submittedName>
</protein>
<reference evidence="1" key="1">
    <citation type="submission" date="2019-08" db="EMBL/GenBank/DDBJ databases">
        <authorList>
            <person name="Kucharzyk K."/>
            <person name="Murdoch R.W."/>
            <person name="Higgins S."/>
            <person name="Loffler F."/>
        </authorList>
    </citation>
    <scope>NUCLEOTIDE SEQUENCE</scope>
</reference>
<name>A0A645GAZ7_9ZZZZ</name>
<evidence type="ECO:0000313" key="1">
    <source>
        <dbReference type="EMBL" id="MPN23210.1"/>
    </source>
</evidence>
<accession>A0A645GAZ7</accession>